<organism evidence="3 4">
    <name type="scientific">Monascus purpureus</name>
    <name type="common">Red mold</name>
    <name type="synonym">Monascus anka</name>
    <dbReference type="NCBI Taxonomy" id="5098"/>
    <lineage>
        <taxon>Eukaryota</taxon>
        <taxon>Fungi</taxon>
        <taxon>Dikarya</taxon>
        <taxon>Ascomycota</taxon>
        <taxon>Pezizomycotina</taxon>
        <taxon>Eurotiomycetes</taxon>
        <taxon>Eurotiomycetidae</taxon>
        <taxon>Eurotiales</taxon>
        <taxon>Aspergillaceae</taxon>
        <taxon>Monascus</taxon>
    </lineage>
</organism>
<protein>
    <recommendedName>
        <fullName evidence="2">Mso1 N-terminal domain-containing protein</fullName>
    </recommendedName>
</protein>
<feature type="region of interest" description="Disordered" evidence="1">
    <location>
        <begin position="57"/>
        <end position="237"/>
    </location>
</feature>
<dbReference type="OrthoDB" id="2683368at2759"/>
<feature type="compositionally biased region" description="Polar residues" evidence="1">
    <location>
        <begin position="71"/>
        <end position="98"/>
    </location>
</feature>
<evidence type="ECO:0000256" key="1">
    <source>
        <dbReference type="SAM" id="MobiDB-lite"/>
    </source>
</evidence>
<evidence type="ECO:0000313" key="4">
    <source>
        <dbReference type="Proteomes" id="UP000319663"/>
    </source>
</evidence>
<dbReference type="AlphaFoldDB" id="A0A507QQS7"/>
<feature type="compositionally biased region" description="Low complexity" evidence="1">
    <location>
        <begin position="103"/>
        <end position="124"/>
    </location>
</feature>
<evidence type="ECO:0000259" key="2">
    <source>
        <dbReference type="Pfam" id="PF14475"/>
    </source>
</evidence>
<dbReference type="InterPro" id="IPR028095">
    <property type="entry name" value="Mso1_N_dom"/>
</dbReference>
<accession>A0A507QQS7</accession>
<feature type="compositionally biased region" description="Polar residues" evidence="1">
    <location>
        <begin position="166"/>
        <end position="175"/>
    </location>
</feature>
<evidence type="ECO:0000313" key="3">
    <source>
        <dbReference type="EMBL" id="TQB69565.1"/>
    </source>
</evidence>
<comment type="caution">
    <text evidence="3">The sequence shown here is derived from an EMBL/GenBank/DDBJ whole genome shotgun (WGS) entry which is preliminary data.</text>
</comment>
<name>A0A507QQS7_MONPU</name>
<dbReference type="Proteomes" id="UP000319663">
    <property type="component" value="Unassembled WGS sequence"/>
</dbReference>
<gene>
    <name evidence="3" type="ORF">MPDQ_001694</name>
</gene>
<dbReference type="Pfam" id="PF14475">
    <property type="entry name" value="Mso1_Sec1_bdg"/>
    <property type="match status" value="1"/>
</dbReference>
<reference evidence="3 4" key="1">
    <citation type="submission" date="2019-06" db="EMBL/GenBank/DDBJ databases">
        <title>Wine fermentation using esterase from Monascus purpureus.</title>
        <authorList>
            <person name="Geng C."/>
            <person name="Zhang Y."/>
        </authorList>
    </citation>
    <scope>NUCLEOTIDE SEQUENCE [LARGE SCALE GENOMIC DNA]</scope>
    <source>
        <strain evidence="3">HQ1</strain>
    </source>
</reference>
<feature type="compositionally biased region" description="Low complexity" evidence="1">
    <location>
        <begin position="133"/>
        <end position="165"/>
    </location>
</feature>
<keyword evidence="4" id="KW-1185">Reference proteome</keyword>
<dbReference type="EMBL" id="VIFY01000147">
    <property type="protein sequence ID" value="TQB69565.1"/>
    <property type="molecule type" value="Genomic_DNA"/>
</dbReference>
<sequence>MASYFSSITTSSAISNLGTRLNSLRRAITSGEESDDSDNEDCSHVSNVLRAYYVEKGRPFPPWLPPDPKGHSQTPARMIATSQLPQGGYGQSPTATSFGRSGGLSDLWGDSGSSPQAPAAQTSSLRRGRAPASSGQLSVSPGSSGRLSPRGPSPAASRPLPSQRAGSFQSVPSHRTSMDGGPSAQERLRARLQGGRSGSAQSAPLTAKNEDPRYGYNSPISRKPLGSPSGERMWGSR</sequence>
<proteinExistence type="predicted"/>
<feature type="domain" description="Mso1 N-terminal" evidence="2">
    <location>
        <begin position="23"/>
        <end position="64"/>
    </location>
</feature>